<dbReference type="Pfam" id="PF00644">
    <property type="entry name" value="PARP"/>
    <property type="match status" value="1"/>
</dbReference>
<accession>A0AAD4C472</accession>
<dbReference type="Proteomes" id="UP001194468">
    <property type="component" value="Unassembled WGS sequence"/>
</dbReference>
<proteinExistence type="predicted"/>
<gene>
    <name evidence="2" type="ORF">L210DRAFT_3522920</name>
</gene>
<evidence type="ECO:0000313" key="2">
    <source>
        <dbReference type="EMBL" id="KAF8448706.1"/>
    </source>
</evidence>
<dbReference type="AlphaFoldDB" id="A0AAD4C472"/>
<evidence type="ECO:0000259" key="1">
    <source>
        <dbReference type="Pfam" id="PF00644"/>
    </source>
</evidence>
<keyword evidence="3" id="KW-1185">Reference proteome</keyword>
<dbReference type="InterPro" id="IPR012317">
    <property type="entry name" value="Poly(ADP-ribose)pol_cat_dom"/>
</dbReference>
<reference evidence="2" key="2">
    <citation type="journal article" date="2020" name="Nat. Commun.">
        <title>Large-scale genome sequencing of mycorrhizal fungi provides insights into the early evolution of symbiotic traits.</title>
        <authorList>
            <person name="Miyauchi S."/>
            <person name="Kiss E."/>
            <person name="Kuo A."/>
            <person name="Drula E."/>
            <person name="Kohler A."/>
            <person name="Sanchez-Garcia M."/>
            <person name="Morin E."/>
            <person name="Andreopoulos B."/>
            <person name="Barry K.W."/>
            <person name="Bonito G."/>
            <person name="Buee M."/>
            <person name="Carver A."/>
            <person name="Chen C."/>
            <person name="Cichocki N."/>
            <person name="Clum A."/>
            <person name="Culley D."/>
            <person name="Crous P.W."/>
            <person name="Fauchery L."/>
            <person name="Girlanda M."/>
            <person name="Hayes R.D."/>
            <person name="Keri Z."/>
            <person name="LaButti K."/>
            <person name="Lipzen A."/>
            <person name="Lombard V."/>
            <person name="Magnuson J."/>
            <person name="Maillard F."/>
            <person name="Murat C."/>
            <person name="Nolan M."/>
            <person name="Ohm R.A."/>
            <person name="Pangilinan J."/>
            <person name="Pereira M.F."/>
            <person name="Perotto S."/>
            <person name="Peter M."/>
            <person name="Pfister S."/>
            <person name="Riley R."/>
            <person name="Sitrit Y."/>
            <person name="Stielow J.B."/>
            <person name="Szollosi G."/>
            <person name="Zifcakova L."/>
            <person name="Stursova M."/>
            <person name="Spatafora J.W."/>
            <person name="Tedersoo L."/>
            <person name="Vaario L.M."/>
            <person name="Yamada A."/>
            <person name="Yan M."/>
            <person name="Wang P."/>
            <person name="Xu J."/>
            <person name="Bruns T."/>
            <person name="Baldrian P."/>
            <person name="Vilgalys R."/>
            <person name="Dunand C."/>
            <person name="Henrissat B."/>
            <person name="Grigoriev I.V."/>
            <person name="Hibbett D."/>
            <person name="Nagy L.G."/>
            <person name="Martin F.M."/>
        </authorList>
    </citation>
    <scope>NUCLEOTIDE SEQUENCE</scope>
    <source>
        <strain evidence="2">BED1</strain>
    </source>
</reference>
<dbReference type="Gene3D" id="3.90.228.10">
    <property type="match status" value="1"/>
</dbReference>
<dbReference type="GO" id="GO:0003950">
    <property type="term" value="F:NAD+ poly-ADP-ribosyltransferase activity"/>
    <property type="evidence" value="ECO:0007669"/>
    <property type="project" value="InterPro"/>
</dbReference>
<dbReference type="EMBL" id="WHUW01000003">
    <property type="protein sequence ID" value="KAF8448706.1"/>
    <property type="molecule type" value="Genomic_DNA"/>
</dbReference>
<feature type="domain" description="PARP catalytic" evidence="1">
    <location>
        <begin position="117"/>
        <end position="202"/>
    </location>
</feature>
<dbReference type="SUPFAM" id="SSF56399">
    <property type="entry name" value="ADP-ribosylation"/>
    <property type="match status" value="1"/>
</dbReference>
<protein>
    <recommendedName>
        <fullName evidence="1">PARP catalytic domain-containing protein</fullName>
    </recommendedName>
</protein>
<sequence length="209" mass="23923">MFNHIHEVALLKDERVYADEVENPITARRRLFQVERSSPIFVEIEQLFAQSWNRLEKYRPQVQFIFEVQWPEYALRPYFAYRAKVQASTHAKDQRGNEKFLFHGTNRACLLGESSSTVLLCGDKQCSLCSILRTSLAVSKCGTKNAFKRYGNGIYLTSCSSKADEYVSNLSRSASLRVMLINRAVIGNAYKTHRNAPQIAPLSQEYNSV</sequence>
<evidence type="ECO:0000313" key="3">
    <source>
        <dbReference type="Proteomes" id="UP001194468"/>
    </source>
</evidence>
<organism evidence="2 3">
    <name type="scientific">Boletus edulis BED1</name>
    <dbReference type="NCBI Taxonomy" id="1328754"/>
    <lineage>
        <taxon>Eukaryota</taxon>
        <taxon>Fungi</taxon>
        <taxon>Dikarya</taxon>
        <taxon>Basidiomycota</taxon>
        <taxon>Agaricomycotina</taxon>
        <taxon>Agaricomycetes</taxon>
        <taxon>Agaricomycetidae</taxon>
        <taxon>Boletales</taxon>
        <taxon>Boletineae</taxon>
        <taxon>Boletaceae</taxon>
        <taxon>Boletoideae</taxon>
        <taxon>Boletus</taxon>
    </lineage>
</organism>
<comment type="caution">
    <text evidence="2">The sequence shown here is derived from an EMBL/GenBank/DDBJ whole genome shotgun (WGS) entry which is preliminary data.</text>
</comment>
<reference evidence="2" key="1">
    <citation type="submission" date="2019-10" db="EMBL/GenBank/DDBJ databases">
        <authorList>
            <consortium name="DOE Joint Genome Institute"/>
            <person name="Kuo A."/>
            <person name="Miyauchi S."/>
            <person name="Kiss E."/>
            <person name="Drula E."/>
            <person name="Kohler A."/>
            <person name="Sanchez-Garcia M."/>
            <person name="Andreopoulos B."/>
            <person name="Barry K.W."/>
            <person name="Bonito G."/>
            <person name="Buee M."/>
            <person name="Carver A."/>
            <person name="Chen C."/>
            <person name="Cichocki N."/>
            <person name="Clum A."/>
            <person name="Culley D."/>
            <person name="Crous P.W."/>
            <person name="Fauchery L."/>
            <person name="Girlanda M."/>
            <person name="Hayes R."/>
            <person name="Keri Z."/>
            <person name="LaButti K."/>
            <person name="Lipzen A."/>
            <person name="Lombard V."/>
            <person name="Magnuson J."/>
            <person name="Maillard F."/>
            <person name="Morin E."/>
            <person name="Murat C."/>
            <person name="Nolan M."/>
            <person name="Ohm R."/>
            <person name="Pangilinan J."/>
            <person name="Pereira M."/>
            <person name="Perotto S."/>
            <person name="Peter M."/>
            <person name="Riley R."/>
            <person name="Sitrit Y."/>
            <person name="Stielow B."/>
            <person name="Szollosi G."/>
            <person name="Zifcakova L."/>
            <person name="Stursova M."/>
            <person name="Spatafora J.W."/>
            <person name="Tedersoo L."/>
            <person name="Vaario L.-M."/>
            <person name="Yamada A."/>
            <person name="Yan M."/>
            <person name="Wang P."/>
            <person name="Xu J."/>
            <person name="Bruns T."/>
            <person name="Baldrian P."/>
            <person name="Vilgalys R."/>
            <person name="Henrissat B."/>
            <person name="Grigoriev I.V."/>
            <person name="Hibbett D."/>
            <person name="Nagy L.G."/>
            <person name="Martin F.M."/>
        </authorList>
    </citation>
    <scope>NUCLEOTIDE SEQUENCE</scope>
    <source>
        <strain evidence="2">BED1</strain>
    </source>
</reference>
<name>A0AAD4C472_BOLED</name>